<dbReference type="SUPFAM" id="SSF49785">
    <property type="entry name" value="Galactose-binding domain-like"/>
    <property type="match status" value="1"/>
</dbReference>
<dbReference type="EMBL" id="JASPKZ010007400">
    <property type="protein sequence ID" value="KAJ9584497.1"/>
    <property type="molecule type" value="Genomic_DNA"/>
</dbReference>
<evidence type="ECO:0000313" key="3">
    <source>
        <dbReference type="EMBL" id="KAJ9584497.1"/>
    </source>
</evidence>
<evidence type="ECO:0000259" key="2">
    <source>
        <dbReference type="PROSITE" id="PS50022"/>
    </source>
</evidence>
<dbReference type="AlphaFoldDB" id="A0AAD7ZQ37"/>
<dbReference type="Gene3D" id="2.60.120.260">
    <property type="entry name" value="Galactose-binding domain-like"/>
    <property type="match status" value="1"/>
</dbReference>
<organism evidence="3 4">
    <name type="scientific">Diploptera punctata</name>
    <name type="common">Pacific beetle cockroach</name>
    <dbReference type="NCBI Taxonomy" id="6984"/>
    <lineage>
        <taxon>Eukaryota</taxon>
        <taxon>Metazoa</taxon>
        <taxon>Ecdysozoa</taxon>
        <taxon>Arthropoda</taxon>
        <taxon>Hexapoda</taxon>
        <taxon>Insecta</taxon>
        <taxon>Pterygota</taxon>
        <taxon>Neoptera</taxon>
        <taxon>Polyneoptera</taxon>
        <taxon>Dictyoptera</taxon>
        <taxon>Blattodea</taxon>
        <taxon>Blaberoidea</taxon>
        <taxon>Blaberidae</taxon>
        <taxon>Diplopterinae</taxon>
        <taxon>Diploptera</taxon>
    </lineage>
</organism>
<gene>
    <name evidence="3" type="ORF">L9F63_021151</name>
</gene>
<feature type="non-terminal residue" evidence="3">
    <location>
        <position position="50"/>
    </location>
</feature>
<name>A0AAD7ZQ37_DIPPU</name>
<dbReference type="Proteomes" id="UP001233999">
    <property type="component" value="Unassembled WGS sequence"/>
</dbReference>
<dbReference type="InterPro" id="IPR000421">
    <property type="entry name" value="FA58C"/>
</dbReference>
<evidence type="ECO:0000313" key="4">
    <source>
        <dbReference type="Proteomes" id="UP001233999"/>
    </source>
</evidence>
<accession>A0AAD7ZQ37</accession>
<feature type="domain" description="F5/8 type C" evidence="2">
    <location>
        <begin position="9"/>
        <end position="50"/>
    </location>
</feature>
<reference evidence="3" key="2">
    <citation type="submission" date="2023-05" db="EMBL/GenBank/DDBJ databases">
        <authorList>
            <person name="Fouks B."/>
        </authorList>
    </citation>
    <scope>NUCLEOTIDE SEQUENCE</scope>
    <source>
        <strain evidence="3">Stay&amp;Tobe</strain>
        <tissue evidence="3">Testes</tissue>
    </source>
</reference>
<feature type="non-terminal residue" evidence="3">
    <location>
        <position position="1"/>
    </location>
</feature>
<dbReference type="InterPro" id="IPR008979">
    <property type="entry name" value="Galactose-bd-like_sf"/>
</dbReference>
<protein>
    <recommendedName>
        <fullName evidence="2">F5/8 type C domain-containing protein</fullName>
    </recommendedName>
</protein>
<reference evidence="3" key="1">
    <citation type="journal article" date="2023" name="IScience">
        <title>Live-bearing cockroach genome reveals convergent evolutionary mechanisms linked to viviparity in insects and beyond.</title>
        <authorList>
            <person name="Fouks B."/>
            <person name="Harrison M.C."/>
            <person name="Mikhailova A.A."/>
            <person name="Marchal E."/>
            <person name="English S."/>
            <person name="Carruthers M."/>
            <person name="Jennings E.C."/>
            <person name="Chiamaka E.L."/>
            <person name="Frigard R.A."/>
            <person name="Pippel M."/>
            <person name="Attardo G.M."/>
            <person name="Benoit J.B."/>
            <person name="Bornberg-Bauer E."/>
            <person name="Tobe S.S."/>
        </authorList>
    </citation>
    <scope>NUCLEOTIDE SEQUENCE</scope>
    <source>
        <strain evidence="3">Stay&amp;Tobe</strain>
    </source>
</reference>
<dbReference type="PROSITE" id="PS50022">
    <property type="entry name" value="FA58C_3"/>
    <property type="match status" value="1"/>
</dbReference>
<evidence type="ECO:0000256" key="1">
    <source>
        <dbReference type="SAM" id="MobiDB-lite"/>
    </source>
</evidence>
<comment type="caution">
    <text evidence="3">The sequence shown here is derived from an EMBL/GenBank/DDBJ whole genome shotgun (WGS) entry which is preliminary data.</text>
</comment>
<sequence length="50" mass="5450">HVRKAVGECRTALGMEEGRIPDTAITASSSYEAKSVGPQNARHNGHKKFR</sequence>
<feature type="compositionally biased region" description="Polar residues" evidence="1">
    <location>
        <begin position="29"/>
        <end position="42"/>
    </location>
</feature>
<proteinExistence type="predicted"/>
<feature type="region of interest" description="Disordered" evidence="1">
    <location>
        <begin position="29"/>
        <end position="50"/>
    </location>
</feature>
<keyword evidence="4" id="KW-1185">Reference proteome</keyword>